<dbReference type="OrthoDB" id="1923662at2759"/>
<accession>A0A5N6Q7Z5</accession>
<dbReference type="InterPro" id="IPR036770">
    <property type="entry name" value="Ankyrin_rpt-contain_sf"/>
</dbReference>
<evidence type="ECO:0008006" key="3">
    <source>
        <dbReference type="Google" id="ProtNLM"/>
    </source>
</evidence>
<evidence type="ECO:0000313" key="1">
    <source>
        <dbReference type="EMBL" id="KAE7995345.1"/>
    </source>
</evidence>
<evidence type="ECO:0000313" key="2">
    <source>
        <dbReference type="Proteomes" id="UP000327013"/>
    </source>
</evidence>
<reference evidence="1 2" key="1">
    <citation type="submission" date="2019-06" db="EMBL/GenBank/DDBJ databases">
        <title>A chromosomal-level reference genome of Carpinus fangiana (Coryloideae, Betulaceae).</title>
        <authorList>
            <person name="Yang X."/>
            <person name="Wang Z."/>
            <person name="Zhang L."/>
            <person name="Hao G."/>
            <person name="Liu J."/>
            <person name="Yang Y."/>
        </authorList>
    </citation>
    <scope>NUCLEOTIDE SEQUENCE [LARGE SCALE GENOMIC DNA]</scope>
    <source>
        <strain evidence="1">Cfa_2016G</strain>
        <tissue evidence="1">Leaf</tissue>
    </source>
</reference>
<dbReference type="Proteomes" id="UP000327013">
    <property type="component" value="Chromosome 1"/>
</dbReference>
<dbReference type="PANTHER" id="PTHR24121">
    <property type="entry name" value="NO MECHANORECEPTOR POTENTIAL C, ISOFORM D-RELATED"/>
    <property type="match status" value="1"/>
</dbReference>
<name>A0A5N6Q7Z5_9ROSI</name>
<organism evidence="1 2">
    <name type="scientific">Carpinus fangiana</name>
    <dbReference type="NCBI Taxonomy" id="176857"/>
    <lineage>
        <taxon>Eukaryota</taxon>
        <taxon>Viridiplantae</taxon>
        <taxon>Streptophyta</taxon>
        <taxon>Embryophyta</taxon>
        <taxon>Tracheophyta</taxon>
        <taxon>Spermatophyta</taxon>
        <taxon>Magnoliopsida</taxon>
        <taxon>eudicotyledons</taxon>
        <taxon>Gunneridae</taxon>
        <taxon>Pentapetalae</taxon>
        <taxon>rosids</taxon>
        <taxon>fabids</taxon>
        <taxon>Fagales</taxon>
        <taxon>Betulaceae</taxon>
        <taxon>Carpinus</taxon>
    </lineage>
</organism>
<sequence length="215" mass="23974">MACDLSPFLGLKKPYQAALNGDWEAMKSFYDKHPQHVVRPLTIDGLTAFHIAGYSSEGTELLEHLLGLLPPSEISLAISKKSDHDNNVFHEVASTNNVASAKLLITELSQKNLPELKKILEDRNQLGETPLFRAAALGQTKMAKFLAKILVGDLSPHFHRHDSMSILHAAVNRYLVTRAGQDTWNKKGNQWHDMSSPASENAFCFQEFMQHGNSK</sequence>
<dbReference type="EMBL" id="CM017321">
    <property type="protein sequence ID" value="KAE7995345.1"/>
    <property type="molecule type" value="Genomic_DNA"/>
</dbReference>
<protein>
    <recommendedName>
        <fullName evidence="3">PGG domain-containing protein</fullName>
    </recommendedName>
</protein>
<keyword evidence="2" id="KW-1185">Reference proteome</keyword>
<gene>
    <name evidence="1" type="ORF">FH972_000154</name>
</gene>
<proteinExistence type="predicted"/>
<dbReference type="PANTHER" id="PTHR24121:SF29">
    <property type="match status" value="1"/>
</dbReference>
<dbReference type="AlphaFoldDB" id="A0A5N6Q7Z5"/>
<dbReference type="Gene3D" id="1.25.40.20">
    <property type="entry name" value="Ankyrin repeat-containing domain"/>
    <property type="match status" value="1"/>
</dbReference>
<dbReference type="SUPFAM" id="SSF48403">
    <property type="entry name" value="Ankyrin repeat"/>
    <property type="match status" value="1"/>
</dbReference>